<protein>
    <submittedName>
        <fullName evidence="1">Uncharacterized protein</fullName>
    </submittedName>
</protein>
<dbReference type="PaxDb" id="1123384-AJ81_07130"/>
<accession>A0A0X1KU66</accession>
<proteinExistence type="predicted"/>
<evidence type="ECO:0000313" key="1">
    <source>
        <dbReference type="EMBL" id="AJC74814.1"/>
    </source>
</evidence>
<name>A0A0X1KU66_9THEM</name>
<dbReference type="PATRIC" id="fig|1123384.7.peg.1432"/>
<reference evidence="1 2" key="1">
    <citation type="submission" date="2014-01" db="EMBL/GenBank/DDBJ databases">
        <title>Genome sequencing of Thermotog hypogea.</title>
        <authorList>
            <person name="Zhang X."/>
            <person name="Alvare G."/>
            <person name="Fristensky B."/>
            <person name="Chen L."/>
            <person name="Suen T."/>
            <person name="Chen Q."/>
            <person name="Ma K."/>
        </authorList>
    </citation>
    <scope>NUCLEOTIDE SEQUENCE [LARGE SCALE GENOMIC DNA]</scope>
    <source>
        <strain evidence="1 2">DSM 11164</strain>
    </source>
</reference>
<gene>
    <name evidence="1" type="ORF">AJ81_07130</name>
</gene>
<sequence>MKTSYIKSGSKQLAREKIKVPEEQAFIAGSFSGLPVS</sequence>
<dbReference type="STRING" id="1123384.AJ81_07130"/>
<dbReference type="KEGG" id="phy:AJ81_07130"/>
<keyword evidence="2" id="KW-1185">Reference proteome</keyword>
<dbReference type="EMBL" id="CP007141">
    <property type="protein sequence ID" value="AJC74814.1"/>
    <property type="molecule type" value="Genomic_DNA"/>
</dbReference>
<organism evidence="1 2">
    <name type="scientific">Pseudothermotoga hypogea DSM 11164 = NBRC 106472</name>
    <dbReference type="NCBI Taxonomy" id="1123384"/>
    <lineage>
        <taxon>Bacteria</taxon>
        <taxon>Thermotogati</taxon>
        <taxon>Thermotogota</taxon>
        <taxon>Thermotogae</taxon>
        <taxon>Thermotogales</taxon>
        <taxon>Thermotogaceae</taxon>
        <taxon>Pseudothermotoga</taxon>
    </lineage>
</organism>
<dbReference type="AlphaFoldDB" id="A0A0X1KU66"/>
<dbReference type="Proteomes" id="UP000077469">
    <property type="component" value="Chromosome"/>
</dbReference>
<evidence type="ECO:0000313" key="2">
    <source>
        <dbReference type="Proteomes" id="UP000077469"/>
    </source>
</evidence>